<comment type="subcellular location">
    <subcellularLocation>
        <location evidence="1 5">Secreted</location>
    </subcellularLocation>
</comment>
<dbReference type="Proteomes" id="UP000602510">
    <property type="component" value="Unassembled WGS sequence"/>
</dbReference>
<evidence type="ECO:0000256" key="2">
    <source>
        <dbReference type="ARBA" id="ARBA00010400"/>
    </source>
</evidence>
<evidence type="ECO:0000256" key="4">
    <source>
        <dbReference type="ARBA" id="ARBA00022729"/>
    </source>
</evidence>
<dbReference type="EMBL" id="WSZM01000462">
    <property type="protein sequence ID" value="KAF4032821.1"/>
    <property type="molecule type" value="Genomic_DNA"/>
</dbReference>
<keyword evidence="8" id="KW-1185">Reference proteome</keyword>
<reference evidence="7" key="1">
    <citation type="submission" date="2020-04" db="EMBL/GenBank/DDBJ databases">
        <title>Hybrid Assembly of Korean Phytophthora infestans isolates.</title>
        <authorList>
            <person name="Prokchorchik M."/>
            <person name="Lee Y."/>
            <person name="Seo J."/>
            <person name="Cho J.-H."/>
            <person name="Park Y.-E."/>
            <person name="Jang D.-C."/>
            <person name="Im J.-S."/>
            <person name="Choi J.-G."/>
            <person name="Park H.-J."/>
            <person name="Lee G.-B."/>
            <person name="Lee Y.-G."/>
            <person name="Hong S.-Y."/>
            <person name="Cho K."/>
            <person name="Sohn K.H."/>
        </authorList>
    </citation>
    <scope>NUCLEOTIDE SEQUENCE</scope>
    <source>
        <strain evidence="7">KR_1_A1</strain>
    </source>
</reference>
<name>A0A833S4L7_PHYIN</name>
<evidence type="ECO:0000313" key="7">
    <source>
        <dbReference type="EMBL" id="KAF4032821.1"/>
    </source>
</evidence>
<evidence type="ECO:0000313" key="8">
    <source>
        <dbReference type="Proteomes" id="UP000602510"/>
    </source>
</evidence>
<evidence type="ECO:0000256" key="1">
    <source>
        <dbReference type="ARBA" id="ARBA00004613"/>
    </source>
</evidence>
<evidence type="ECO:0000256" key="6">
    <source>
        <dbReference type="SAM" id="MobiDB-lite"/>
    </source>
</evidence>
<evidence type="ECO:0000256" key="3">
    <source>
        <dbReference type="ARBA" id="ARBA00022525"/>
    </source>
</evidence>
<feature type="chain" id="PRO_5033102023" description="RxLR effector protein" evidence="5">
    <location>
        <begin position="22"/>
        <end position="118"/>
    </location>
</feature>
<evidence type="ECO:0000256" key="5">
    <source>
        <dbReference type="RuleBase" id="RU367124"/>
    </source>
</evidence>
<gene>
    <name evidence="7" type="ORF">GN244_ATG15283</name>
</gene>
<comment type="caution">
    <text evidence="7">The sequence shown here is derived from an EMBL/GenBank/DDBJ whole genome shotgun (WGS) entry which is preliminary data.</text>
</comment>
<dbReference type="GO" id="GO:0005576">
    <property type="term" value="C:extracellular region"/>
    <property type="evidence" value="ECO:0007669"/>
    <property type="project" value="UniProtKB-SubCell"/>
</dbReference>
<comment type="domain">
    <text evidence="5">The RxLR-dEER motif acts to carry the protein into the host cell cytoplasm through binding to cell surface phosphatidylinositol-3-phosphate.</text>
</comment>
<proteinExistence type="inferred from homology"/>
<organism evidence="7 8">
    <name type="scientific">Phytophthora infestans</name>
    <name type="common">Potato late blight agent</name>
    <name type="synonym">Botrytis infestans</name>
    <dbReference type="NCBI Taxonomy" id="4787"/>
    <lineage>
        <taxon>Eukaryota</taxon>
        <taxon>Sar</taxon>
        <taxon>Stramenopiles</taxon>
        <taxon>Oomycota</taxon>
        <taxon>Peronosporomycetes</taxon>
        <taxon>Peronosporales</taxon>
        <taxon>Peronosporaceae</taxon>
        <taxon>Phytophthora</taxon>
    </lineage>
</organism>
<comment type="similarity">
    <text evidence="2 5">Belongs to the RxLR effector family.</text>
</comment>
<accession>A0A833S4L7</accession>
<protein>
    <recommendedName>
        <fullName evidence="5">RxLR effector protein</fullName>
    </recommendedName>
</protein>
<keyword evidence="4 5" id="KW-0732">Signal</keyword>
<dbReference type="Pfam" id="PF16810">
    <property type="entry name" value="RXLR"/>
    <property type="match status" value="1"/>
</dbReference>
<feature type="signal peptide" evidence="5">
    <location>
        <begin position="1"/>
        <end position="21"/>
    </location>
</feature>
<dbReference type="AlphaFoldDB" id="A0A833S4L7"/>
<comment type="function">
    <text evidence="5">Effector that suppresses plant defense responses during pathogen infection.</text>
</comment>
<feature type="region of interest" description="Disordered" evidence="6">
    <location>
        <begin position="56"/>
        <end position="89"/>
    </location>
</feature>
<sequence>MRAVYILAMACAATLQASSSALPSAKDLNSQVESLVPSDITDSAHVGGVRLLRVEDKEEETEEERGFGGALADGLKKPNPAKAAKKAKEKAAKIKQDLKEIGEHAAWLEKMRETIGKD</sequence>
<keyword evidence="3 5" id="KW-0964">Secreted</keyword>
<dbReference type="InterPro" id="IPR031825">
    <property type="entry name" value="RXLR"/>
</dbReference>